<evidence type="ECO:0000313" key="1">
    <source>
        <dbReference type="EMBL" id="QHS87048.1"/>
    </source>
</evidence>
<evidence type="ECO:0008006" key="2">
    <source>
        <dbReference type="Google" id="ProtNLM"/>
    </source>
</evidence>
<accession>A0A6C0B696</accession>
<sequence length="265" mass="31275">MIKITHNSGFFSCCSVKLTKIVEFINSNKRLPDNVDSSKLFSMYKKNQDEDITFDYFEHYENVPDVNIIHPIDYHWTHQFKNYANLDYKCITPLIKKYFSPSAEINKIINNIKKKIIKLQYNILCENTLAVYYRGTDKFKETRIASFDDFYNQIIKIVNINKDINILLQTDSAKFIDYINDKKLKNVVIIDENKTSYTNRGIHNEQSSNTNYQDMFYFLSTIIILSKCKYIICSSGNCSEWILFYRGNNKNVIQNLNGTWYNSAF</sequence>
<dbReference type="AlphaFoldDB" id="A0A6C0B696"/>
<protein>
    <recommendedName>
        <fullName evidence="2">GT23 domain-containing protein</fullName>
    </recommendedName>
</protein>
<reference evidence="1" key="1">
    <citation type="journal article" date="2020" name="Nature">
        <title>Giant virus diversity and host interactions through global metagenomics.</title>
        <authorList>
            <person name="Schulz F."/>
            <person name="Roux S."/>
            <person name="Paez-Espino D."/>
            <person name="Jungbluth S."/>
            <person name="Walsh D.A."/>
            <person name="Denef V.J."/>
            <person name="McMahon K.D."/>
            <person name="Konstantinidis K.T."/>
            <person name="Eloe-Fadrosh E.A."/>
            <person name="Kyrpides N.C."/>
            <person name="Woyke T."/>
        </authorList>
    </citation>
    <scope>NUCLEOTIDE SEQUENCE</scope>
    <source>
        <strain evidence="1">GVMAG-M-3300009422-16</strain>
    </source>
</reference>
<dbReference type="EMBL" id="MN739076">
    <property type="protein sequence ID" value="QHS87048.1"/>
    <property type="molecule type" value="Genomic_DNA"/>
</dbReference>
<name>A0A6C0B696_9ZZZZ</name>
<organism evidence="1">
    <name type="scientific">viral metagenome</name>
    <dbReference type="NCBI Taxonomy" id="1070528"/>
    <lineage>
        <taxon>unclassified sequences</taxon>
        <taxon>metagenomes</taxon>
        <taxon>organismal metagenomes</taxon>
    </lineage>
</organism>
<dbReference type="Gene3D" id="3.40.50.11350">
    <property type="match status" value="1"/>
</dbReference>
<proteinExistence type="predicted"/>